<accession>A0A6G0XWH0</accession>
<dbReference type="OrthoDB" id="6602943at2759"/>
<dbReference type="EMBL" id="VUJU01007490">
    <property type="protein sequence ID" value="KAF0744916.1"/>
    <property type="molecule type" value="Genomic_DNA"/>
</dbReference>
<keyword evidence="3" id="KW-1185">Reference proteome</keyword>
<gene>
    <name evidence="2" type="ORF">FWK35_00024531</name>
</gene>
<reference evidence="2 3" key="1">
    <citation type="submission" date="2019-08" db="EMBL/GenBank/DDBJ databases">
        <title>Whole genome of Aphis craccivora.</title>
        <authorList>
            <person name="Voronova N.V."/>
            <person name="Shulinski R.S."/>
            <person name="Bandarenka Y.V."/>
            <person name="Zhorov D.G."/>
            <person name="Warner D."/>
        </authorList>
    </citation>
    <scope>NUCLEOTIDE SEQUENCE [LARGE SCALE GENOMIC DNA]</scope>
    <source>
        <strain evidence="2">180601</strain>
        <tissue evidence="2">Whole Body</tissue>
    </source>
</reference>
<feature type="non-terminal residue" evidence="2">
    <location>
        <position position="329"/>
    </location>
</feature>
<evidence type="ECO:0000256" key="1">
    <source>
        <dbReference type="SAM" id="MobiDB-lite"/>
    </source>
</evidence>
<dbReference type="AlphaFoldDB" id="A0A6G0XWH0"/>
<dbReference type="Proteomes" id="UP000478052">
    <property type="component" value="Unassembled WGS sequence"/>
</dbReference>
<evidence type="ECO:0000313" key="3">
    <source>
        <dbReference type="Proteomes" id="UP000478052"/>
    </source>
</evidence>
<feature type="region of interest" description="Disordered" evidence="1">
    <location>
        <begin position="232"/>
        <end position="254"/>
    </location>
</feature>
<comment type="caution">
    <text evidence="2">The sequence shown here is derived from an EMBL/GenBank/DDBJ whole genome shotgun (WGS) entry which is preliminary data.</text>
</comment>
<name>A0A6G0XWH0_APHCR</name>
<organism evidence="2 3">
    <name type="scientific">Aphis craccivora</name>
    <name type="common">Cowpea aphid</name>
    <dbReference type="NCBI Taxonomy" id="307492"/>
    <lineage>
        <taxon>Eukaryota</taxon>
        <taxon>Metazoa</taxon>
        <taxon>Ecdysozoa</taxon>
        <taxon>Arthropoda</taxon>
        <taxon>Hexapoda</taxon>
        <taxon>Insecta</taxon>
        <taxon>Pterygota</taxon>
        <taxon>Neoptera</taxon>
        <taxon>Paraneoptera</taxon>
        <taxon>Hemiptera</taxon>
        <taxon>Sternorrhyncha</taxon>
        <taxon>Aphidomorpha</taxon>
        <taxon>Aphidoidea</taxon>
        <taxon>Aphididae</taxon>
        <taxon>Aphidini</taxon>
        <taxon>Aphis</taxon>
        <taxon>Aphis</taxon>
    </lineage>
</organism>
<protein>
    <submittedName>
        <fullName evidence="2">RING-type domain-containing protein</fullName>
    </submittedName>
</protein>
<sequence length="329" mass="38219">MALPLLPQNLIMEVFESIKNVCRKNVQLSLGENRVQFNAIIDQHGYKRTNIVLEVSHQHLHMHMGNRNHPEPWIFLKGLITYSRGILIDYSTVTDGEQIREPQRQVWIDNQRRLDLAMRLLNERWYSVLEFLVCSRHAIPNFGVLRPQLLQIEPVNVPQPQPVNFPQPQPLHIQPVNASRPPSPILLELPHHQFREEILARLLPPPRIRQPVPPNLFDVSFDSDDEENVIARPQSNQIQNQDFNKNSNSDDEQNVMARSQAIRPHVNRIHNEELNIFPIVEQQCIFSPPTVIVLPCLHQGPCEPCFTSYSIMPPYQSYFRCPLLRGQVE</sequence>
<evidence type="ECO:0000313" key="2">
    <source>
        <dbReference type="EMBL" id="KAF0744916.1"/>
    </source>
</evidence>
<feature type="compositionally biased region" description="Polar residues" evidence="1">
    <location>
        <begin position="233"/>
        <end position="247"/>
    </location>
</feature>
<proteinExistence type="predicted"/>